<dbReference type="OrthoDB" id="3047947at2759"/>
<dbReference type="Pfam" id="PF12937">
    <property type="entry name" value="F-box-like"/>
    <property type="match status" value="1"/>
</dbReference>
<accession>A0A5C3LXR8</accession>
<dbReference type="InterPro" id="IPR032675">
    <property type="entry name" value="LRR_dom_sf"/>
</dbReference>
<dbReference type="EMBL" id="ML213606">
    <property type="protein sequence ID" value="TFK37720.1"/>
    <property type="molecule type" value="Genomic_DNA"/>
</dbReference>
<dbReference type="InterPro" id="IPR036047">
    <property type="entry name" value="F-box-like_dom_sf"/>
</dbReference>
<dbReference type="SUPFAM" id="SSF52047">
    <property type="entry name" value="RNI-like"/>
    <property type="match status" value="1"/>
</dbReference>
<evidence type="ECO:0000259" key="1">
    <source>
        <dbReference type="Pfam" id="PF12937"/>
    </source>
</evidence>
<dbReference type="PANTHER" id="PTHR38926">
    <property type="entry name" value="F-BOX DOMAIN CONTAINING PROTEIN, EXPRESSED"/>
    <property type="match status" value="1"/>
</dbReference>
<organism evidence="2 3">
    <name type="scientific">Crucibulum laeve</name>
    <dbReference type="NCBI Taxonomy" id="68775"/>
    <lineage>
        <taxon>Eukaryota</taxon>
        <taxon>Fungi</taxon>
        <taxon>Dikarya</taxon>
        <taxon>Basidiomycota</taxon>
        <taxon>Agaricomycotina</taxon>
        <taxon>Agaricomycetes</taxon>
        <taxon>Agaricomycetidae</taxon>
        <taxon>Agaricales</taxon>
        <taxon>Agaricineae</taxon>
        <taxon>Nidulariaceae</taxon>
        <taxon>Crucibulum</taxon>
    </lineage>
</organism>
<dbReference type="AlphaFoldDB" id="A0A5C3LXR8"/>
<dbReference type="Gene3D" id="3.80.10.10">
    <property type="entry name" value="Ribonuclease Inhibitor"/>
    <property type="match status" value="1"/>
</dbReference>
<dbReference type="Proteomes" id="UP000308652">
    <property type="component" value="Unassembled WGS sequence"/>
</dbReference>
<dbReference type="SUPFAM" id="SSF81383">
    <property type="entry name" value="F-box domain"/>
    <property type="match status" value="1"/>
</dbReference>
<name>A0A5C3LXR8_9AGAR</name>
<dbReference type="InterPro" id="IPR001810">
    <property type="entry name" value="F-box_dom"/>
</dbReference>
<dbReference type="PANTHER" id="PTHR38926:SF5">
    <property type="entry name" value="F-BOX AND LEUCINE-RICH REPEAT PROTEIN 6"/>
    <property type="match status" value="1"/>
</dbReference>
<evidence type="ECO:0000313" key="3">
    <source>
        <dbReference type="Proteomes" id="UP000308652"/>
    </source>
</evidence>
<protein>
    <recommendedName>
        <fullName evidence="1">F-box domain-containing protein</fullName>
    </recommendedName>
</protein>
<keyword evidence="3" id="KW-1185">Reference proteome</keyword>
<feature type="domain" description="F-box" evidence="1">
    <location>
        <begin position="31"/>
        <end position="55"/>
    </location>
</feature>
<sequence>MLTLIFVNAYTSTQPGLDDLGNLHMSEELALAVSQVCQRWRNIALDTPSLWTNIILLGPLWDFELAKLYLHRSSLHPIDLFILAYPKDYPSFKEIESNVVEELLVPHLPRCRSIKVVSHNVNTDHSLLCTLFSHSMIIHFPSLERIQIEDNICIPEAHIEGNFSLVSDAPKLWHAILIGHGLIPYIPPLTNVTTLHLAETESILDVIHHCPVLETLWVYETEADWVDDHVPHAHPSLRSLCLFNGVHCVSQLLLYLIAPNLEELIIAPVAFSNLSLLHSRTDAGTPRFPGLKSLTMSLSPTDCAATMALAAHCFPNIETLILPYLYPRHFVEVFSQSIERKVFAELTSLAVREVDETGEAAISEVILRRKLQGRPLRKIFVDGNSYRKRLLGNLGTEVEIEERDLWREIESRRCI</sequence>
<gene>
    <name evidence="2" type="ORF">BDQ12DRAFT_607069</name>
</gene>
<proteinExistence type="predicted"/>
<reference evidence="2 3" key="1">
    <citation type="journal article" date="2019" name="Nat. Ecol. Evol.">
        <title>Megaphylogeny resolves global patterns of mushroom evolution.</title>
        <authorList>
            <person name="Varga T."/>
            <person name="Krizsan K."/>
            <person name="Foldi C."/>
            <person name="Dima B."/>
            <person name="Sanchez-Garcia M."/>
            <person name="Sanchez-Ramirez S."/>
            <person name="Szollosi G.J."/>
            <person name="Szarkandi J.G."/>
            <person name="Papp V."/>
            <person name="Albert L."/>
            <person name="Andreopoulos W."/>
            <person name="Angelini C."/>
            <person name="Antonin V."/>
            <person name="Barry K.W."/>
            <person name="Bougher N.L."/>
            <person name="Buchanan P."/>
            <person name="Buyck B."/>
            <person name="Bense V."/>
            <person name="Catcheside P."/>
            <person name="Chovatia M."/>
            <person name="Cooper J."/>
            <person name="Damon W."/>
            <person name="Desjardin D."/>
            <person name="Finy P."/>
            <person name="Geml J."/>
            <person name="Haridas S."/>
            <person name="Hughes K."/>
            <person name="Justo A."/>
            <person name="Karasinski D."/>
            <person name="Kautmanova I."/>
            <person name="Kiss B."/>
            <person name="Kocsube S."/>
            <person name="Kotiranta H."/>
            <person name="LaButti K.M."/>
            <person name="Lechner B.E."/>
            <person name="Liimatainen K."/>
            <person name="Lipzen A."/>
            <person name="Lukacs Z."/>
            <person name="Mihaltcheva S."/>
            <person name="Morgado L.N."/>
            <person name="Niskanen T."/>
            <person name="Noordeloos M.E."/>
            <person name="Ohm R.A."/>
            <person name="Ortiz-Santana B."/>
            <person name="Ovrebo C."/>
            <person name="Racz N."/>
            <person name="Riley R."/>
            <person name="Savchenko A."/>
            <person name="Shiryaev A."/>
            <person name="Soop K."/>
            <person name="Spirin V."/>
            <person name="Szebenyi C."/>
            <person name="Tomsovsky M."/>
            <person name="Tulloss R.E."/>
            <person name="Uehling J."/>
            <person name="Grigoriev I.V."/>
            <person name="Vagvolgyi C."/>
            <person name="Papp T."/>
            <person name="Martin F.M."/>
            <person name="Miettinen O."/>
            <person name="Hibbett D.S."/>
            <person name="Nagy L.G."/>
        </authorList>
    </citation>
    <scope>NUCLEOTIDE SEQUENCE [LARGE SCALE GENOMIC DNA]</scope>
    <source>
        <strain evidence="2 3">CBS 166.37</strain>
    </source>
</reference>
<evidence type="ECO:0000313" key="2">
    <source>
        <dbReference type="EMBL" id="TFK37720.1"/>
    </source>
</evidence>